<keyword evidence="3" id="KW-1185">Reference proteome</keyword>
<protein>
    <submittedName>
        <fullName evidence="2">Glycerophosphodiester phosphodiesterase</fullName>
    </submittedName>
</protein>
<accession>A0A4U1D8U4</accession>
<dbReference type="PROSITE" id="PS51704">
    <property type="entry name" value="GP_PDE"/>
    <property type="match status" value="1"/>
</dbReference>
<reference evidence="2 3" key="1">
    <citation type="journal article" date="2011" name="J. Microbiol.">
        <title>Bacillus kyonggiensis sp. nov., isolated from soil of a lettuce field.</title>
        <authorList>
            <person name="Dong K."/>
            <person name="Lee S."/>
        </authorList>
    </citation>
    <scope>NUCLEOTIDE SEQUENCE [LARGE SCALE GENOMIC DNA]</scope>
    <source>
        <strain evidence="2 3">NB22</strain>
    </source>
</reference>
<dbReference type="PANTHER" id="PTHR43805:SF1">
    <property type="entry name" value="GP-PDE DOMAIN-CONTAINING PROTEIN"/>
    <property type="match status" value="1"/>
</dbReference>
<dbReference type="RefSeq" id="WP_136829609.1">
    <property type="nucleotide sequence ID" value="NZ_SWBM01000001.1"/>
</dbReference>
<evidence type="ECO:0000313" key="2">
    <source>
        <dbReference type="EMBL" id="TKC18901.1"/>
    </source>
</evidence>
<dbReference type="AlphaFoldDB" id="A0A4U1D8U4"/>
<sequence>MKKLKIVGVFVLLLVIFIFLNNTSLFVKAGNPTLLAHRGMAQTFPMEGIEWDTCTAEIINEPEHSYLENTIPSMEAAFAAGADVIEFDIKKTKDNQLAVFHDFELSCRTDGKGEISDYTMEELKQLDVGYGYTADGGKTFPFRGKGVGLMPSLTEVLTKFPERSFLIHIKSSKQVDGELLAQYLSELAPEQQKLMTVYGDDEPIAAFKKLMPEIPVMSMATLKSCMLPYIAVGWTGYIPIACENTQIHLPETYARWMWGWPNKFVKRMESVGTNVVIVAGDGSWSEGFDTLSDLERLPDNFDGEIWTNRIEKIAPTFKKTE</sequence>
<dbReference type="InterPro" id="IPR017946">
    <property type="entry name" value="PLC-like_Pdiesterase_TIM-brl"/>
</dbReference>
<dbReference type="EMBL" id="SWBM01000001">
    <property type="protein sequence ID" value="TKC18901.1"/>
    <property type="molecule type" value="Genomic_DNA"/>
</dbReference>
<feature type="domain" description="GP-PDE" evidence="1">
    <location>
        <begin position="32"/>
        <end position="317"/>
    </location>
</feature>
<dbReference type="GO" id="GO:0008081">
    <property type="term" value="F:phosphoric diester hydrolase activity"/>
    <property type="evidence" value="ECO:0007669"/>
    <property type="project" value="InterPro"/>
</dbReference>
<dbReference type="InterPro" id="IPR030395">
    <property type="entry name" value="GP_PDE_dom"/>
</dbReference>
<evidence type="ECO:0000313" key="3">
    <source>
        <dbReference type="Proteomes" id="UP000307756"/>
    </source>
</evidence>
<organism evidence="2 3">
    <name type="scientific">Robertmurraya kyonggiensis</name>
    <dbReference type="NCBI Taxonomy" id="1037680"/>
    <lineage>
        <taxon>Bacteria</taxon>
        <taxon>Bacillati</taxon>
        <taxon>Bacillota</taxon>
        <taxon>Bacilli</taxon>
        <taxon>Bacillales</taxon>
        <taxon>Bacillaceae</taxon>
        <taxon>Robertmurraya</taxon>
    </lineage>
</organism>
<dbReference type="Pfam" id="PF03009">
    <property type="entry name" value="GDPD"/>
    <property type="match status" value="1"/>
</dbReference>
<gene>
    <name evidence="2" type="ORF">FA727_04940</name>
</gene>
<proteinExistence type="predicted"/>
<comment type="caution">
    <text evidence="2">The sequence shown here is derived from an EMBL/GenBank/DDBJ whole genome shotgun (WGS) entry which is preliminary data.</text>
</comment>
<dbReference type="Gene3D" id="3.20.20.190">
    <property type="entry name" value="Phosphatidylinositol (PI) phosphodiesterase"/>
    <property type="match status" value="1"/>
</dbReference>
<dbReference type="GO" id="GO:0006629">
    <property type="term" value="P:lipid metabolic process"/>
    <property type="evidence" value="ECO:0007669"/>
    <property type="project" value="InterPro"/>
</dbReference>
<dbReference type="Proteomes" id="UP000307756">
    <property type="component" value="Unassembled WGS sequence"/>
</dbReference>
<dbReference type="PANTHER" id="PTHR43805">
    <property type="entry name" value="GLYCEROPHOSPHORYL DIESTER PHOSPHODIESTERASE"/>
    <property type="match status" value="1"/>
</dbReference>
<evidence type="ECO:0000259" key="1">
    <source>
        <dbReference type="PROSITE" id="PS51704"/>
    </source>
</evidence>
<name>A0A4U1D8U4_9BACI</name>
<dbReference type="SUPFAM" id="SSF51695">
    <property type="entry name" value="PLC-like phosphodiesterases"/>
    <property type="match status" value="1"/>
</dbReference>
<dbReference type="OrthoDB" id="384721at2"/>